<dbReference type="Gene3D" id="3.40.50.300">
    <property type="entry name" value="P-loop containing nucleotide triphosphate hydrolases"/>
    <property type="match status" value="1"/>
</dbReference>
<dbReference type="InterPro" id="IPR050921">
    <property type="entry name" value="T4SS_GSP_E_ATPase"/>
</dbReference>
<evidence type="ECO:0000256" key="1">
    <source>
        <dbReference type="ARBA" id="ARBA00006611"/>
    </source>
</evidence>
<reference evidence="4" key="1">
    <citation type="submission" date="2017-03" db="EMBL/GenBank/DDBJ databases">
        <authorList>
            <person name="Herbold C."/>
        </authorList>
    </citation>
    <scope>NUCLEOTIDE SEQUENCE [LARGE SCALE GENOMIC DNA]</scope>
</reference>
<evidence type="ECO:0000313" key="4">
    <source>
        <dbReference type="Proteomes" id="UP000230607"/>
    </source>
</evidence>
<dbReference type="PANTHER" id="PTHR30486">
    <property type="entry name" value="TWITCHING MOTILITY PROTEIN PILT"/>
    <property type="match status" value="1"/>
</dbReference>
<dbReference type="Proteomes" id="UP000230607">
    <property type="component" value="Chromosome 1"/>
</dbReference>
<dbReference type="Pfam" id="PF00437">
    <property type="entry name" value="T2SSE"/>
    <property type="match status" value="1"/>
</dbReference>
<sequence length="494" mass="56370">MTSKIIALDANIEQVQVIDHYTVNQAKVFITDTGEYLIKEPHLEQNEFQIYEKIMDHLMNSLPFLDKLETEEERIHHLEKYIWQDAQEKGIINQVSKFYDRLKYYIVREVLGYGVLDVLMNDDDIEEILIERHDTDVGVIHRKHSEMHILDTNIVIGKSTLMDSYTQRLVQKTGKSVTVAKPIMDGTTRTKHRIMVIYGKEVSGNGSTVSIRKFPSKPYTITHLLQFGTISRLMAAYVWMLIDAKAFGVIVGETGSGKTTLINSLMTMANPRWRIITIEETPELQMPQKRTISLHTRSSPLVKSDNDIGIMELIKATLRMRPDFVIVGEVRGKEANEMFQSAATGHGGLSSIHGSDIKSALTRLAAEPINIKLSQQMLLWFAIHSTTLKGMDGKTMRRIKTLTEINPTDTGIETTDLFSFDRKNNDFGLNDIEELVKKSKRLGYVAELFGIDPVSDIQKRITLLDTCIEKKAYEVSDVFNILRQYYQFYPTGKN</sequence>
<dbReference type="PANTHER" id="PTHR30486:SF6">
    <property type="entry name" value="TYPE IV PILUS RETRACTATION ATPASE PILT"/>
    <property type="match status" value="1"/>
</dbReference>
<evidence type="ECO:0000313" key="3">
    <source>
        <dbReference type="EMBL" id="SMH71264.1"/>
    </source>
</evidence>
<dbReference type="CDD" id="cd01130">
    <property type="entry name" value="VirB11-like_ATPase"/>
    <property type="match status" value="1"/>
</dbReference>
<dbReference type="EMBL" id="LT841358">
    <property type="protein sequence ID" value="SMH71264.1"/>
    <property type="molecule type" value="Genomic_DNA"/>
</dbReference>
<dbReference type="Gene3D" id="3.30.450.380">
    <property type="match status" value="1"/>
</dbReference>
<name>A0A2H1FES5_9ARCH</name>
<dbReference type="InterPro" id="IPR001482">
    <property type="entry name" value="T2SS/T4SS_dom"/>
</dbReference>
<dbReference type="OrthoDB" id="33500at2157"/>
<feature type="domain" description="Bacterial type II secretion system protein E" evidence="2">
    <location>
        <begin position="205"/>
        <end position="365"/>
    </location>
</feature>
<gene>
    <name evidence="3" type="ORF">NCS_11071</name>
</gene>
<accession>A0A2H1FES5</accession>
<evidence type="ECO:0000259" key="2">
    <source>
        <dbReference type="Pfam" id="PF00437"/>
    </source>
</evidence>
<dbReference type="AlphaFoldDB" id="A0A2H1FES5"/>
<comment type="similarity">
    <text evidence="1">Belongs to the GSP E family.</text>
</comment>
<dbReference type="GO" id="GO:0016887">
    <property type="term" value="F:ATP hydrolysis activity"/>
    <property type="evidence" value="ECO:0007669"/>
    <property type="project" value="InterPro"/>
</dbReference>
<dbReference type="InterPro" id="IPR027417">
    <property type="entry name" value="P-loop_NTPase"/>
</dbReference>
<dbReference type="SUPFAM" id="SSF52540">
    <property type="entry name" value="P-loop containing nucleoside triphosphate hydrolases"/>
    <property type="match status" value="1"/>
</dbReference>
<organism evidence="3 4">
    <name type="scientific">Candidatus Nitrosotalea okcheonensis</name>
    <dbReference type="NCBI Taxonomy" id="1903276"/>
    <lineage>
        <taxon>Archaea</taxon>
        <taxon>Nitrososphaerota</taxon>
        <taxon>Nitrososphaeria</taxon>
        <taxon>Nitrosotaleales</taxon>
        <taxon>Nitrosotaleaceae</taxon>
        <taxon>Nitrosotalea</taxon>
    </lineage>
</organism>
<protein>
    <submittedName>
        <fullName evidence="3">Type IV secretory pathway component</fullName>
    </submittedName>
</protein>
<proteinExistence type="inferred from homology"/>
<keyword evidence="4" id="KW-1185">Reference proteome</keyword>
<dbReference type="RefSeq" id="WP_157927265.1">
    <property type="nucleotide sequence ID" value="NZ_LT841358.1"/>
</dbReference>